<dbReference type="PROSITE" id="PS00409">
    <property type="entry name" value="PROKAR_NTER_METHYL"/>
    <property type="match status" value="1"/>
</dbReference>
<accession>A0A1V4I8M0</accession>
<dbReference type="SUPFAM" id="SSF54523">
    <property type="entry name" value="Pili subunits"/>
    <property type="match status" value="1"/>
</dbReference>
<dbReference type="Pfam" id="PF07963">
    <property type="entry name" value="N_methyl"/>
    <property type="match status" value="1"/>
</dbReference>
<dbReference type="OrthoDB" id="1819208at2"/>
<keyword evidence="1" id="KW-0472">Membrane</keyword>
<dbReference type="STRING" id="29349.CLOTH_07360"/>
<evidence type="ECO:0000313" key="3">
    <source>
        <dbReference type="Proteomes" id="UP000190140"/>
    </source>
</evidence>
<dbReference type="Gene3D" id="3.30.700.10">
    <property type="entry name" value="Glycoprotein, Type 4 Pilin"/>
    <property type="match status" value="1"/>
</dbReference>
<comment type="caution">
    <text evidence="2">The sequence shown here is derived from an EMBL/GenBank/DDBJ whole genome shotgun (WGS) entry which is preliminary data.</text>
</comment>
<sequence length="125" mass="13377">MIKAVRKVMNSKKGFTLVELIVVLAVLGIIAGIAIPRFGNIQEESKRKADIATGAVIGKAAELALANGETDVAVDKLVSKGYLESLPKPQYKADKDFVVTVTGGNVTVTVDNQQVYPDGKNYKKD</sequence>
<evidence type="ECO:0000313" key="2">
    <source>
        <dbReference type="EMBL" id="OPJ56332.1"/>
    </source>
</evidence>
<protein>
    <submittedName>
        <fullName evidence="2">Putative major pilin subunit</fullName>
    </submittedName>
</protein>
<dbReference type="RefSeq" id="WP_079411341.1">
    <property type="nucleotide sequence ID" value="NZ_MZGW01000002.1"/>
</dbReference>
<keyword evidence="3" id="KW-1185">Reference proteome</keyword>
<gene>
    <name evidence="2" type="ORF">CLOTH_07360</name>
</gene>
<evidence type="ECO:0000256" key="1">
    <source>
        <dbReference type="SAM" id="Phobius"/>
    </source>
</evidence>
<dbReference type="Proteomes" id="UP000190140">
    <property type="component" value="Unassembled WGS sequence"/>
</dbReference>
<keyword evidence="1" id="KW-1133">Transmembrane helix</keyword>
<feature type="transmembrane region" description="Helical" evidence="1">
    <location>
        <begin position="20"/>
        <end position="38"/>
    </location>
</feature>
<name>A0A1V4I8M0_9FIRM</name>
<proteinExistence type="predicted"/>
<dbReference type="InterPro" id="IPR045584">
    <property type="entry name" value="Pilin-like"/>
</dbReference>
<dbReference type="NCBIfam" id="TIGR02532">
    <property type="entry name" value="IV_pilin_GFxxxE"/>
    <property type="match status" value="1"/>
</dbReference>
<keyword evidence="1" id="KW-0812">Transmembrane</keyword>
<reference evidence="2 3" key="1">
    <citation type="submission" date="2017-03" db="EMBL/GenBank/DDBJ databases">
        <title>Genome sequence of Clostridium thermoalcaliphilum DSM 7309.</title>
        <authorList>
            <person name="Poehlein A."/>
            <person name="Daniel R."/>
        </authorList>
    </citation>
    <scope>NUCLEOTIDE SEQUENCE [LARGE SCALE GENOMIC DNA]</scope>
    <source>
        <strain evidence="2 3">DSM 7309</strain>
    </source>
</reference>
<dbReference type="AlphaFoldDB" id="A0A1V4I8M0"/>
<dbReference type="EMBL" id="MZGW01000002">
    <property type="protein sequence ID" value="OPJ56332.1"/>
    <property type="molecule type" value="Genomic_DNA"/>
</dbReference>
<dbReference type="InterPro" id="IPR012902">
    <property type="entry name" value="N_methyl_site"/>
</dbReference>
<organism evidence="2 3">
    <name type="scientific">Alkalithermobacter paradoxus</name>
    <dbReference type="NCBI Taxonomy" id="29349"/>
    <lineage>
        <taxon>Bacteria</taxon>
        <taxon>Bacillati</taxon>
        <taxon>Bacillota</taxon>
        <taxon>Clostridia</taxon>
        <taxon>Peptostreptococcales</taxon>
        <taxon>Tepidibacteraceae</taxon>
        <taxon>Alkalithermobacter</taxon>
    </lineage>
</organism>